<sequence length="285" mass="32521">MSCICCLLHALDCGTFRHHQQEIVEADGIMKEIPTCRSGGNPHSDRCLARSRVCYRCKQVGHIANKCPKNLFGAFRTRVPHLNRGVFFATNRQESEKAAECLCSPFVSRSRASGLYVISVYYIKRTYTVFVKEVVFNHPAKTSFKYKRVWTVVLPKVISAMKASKLLDHEHLGLSPHREIDSTIELELNIVPILRASYRMAPVELKEMKKKDGSMRLCIGYRELNKVIVKNKYQLSIIDDLFDQLQGATIFSKIDLCSGYHQLRIRDNDISRLPSIPDIVIMSSL</sequence>
<evidence type="ECO:0000313" key="6">
    <source>
        <dbReference type="Proteomes" id="UP000321947"/>
    </source>
</evidence>
<dbReference type="Gene3D" id="3.10.10.10">
    <property type="entry name" value="HIV Type 1 Reverse Transcriptase, subunit A, domain 1"/>
    <property type="match status" value="1"/>
</dbReference>
<dbReference type="PROSITE" id="PS50158">
    <property type="entry name" value="ZF_CCHC"/>
    <property type="match status" value="1"/>
</dbReference>
<keyword evidence="1" id="KW-0862">Zinc</keyword>
<dbReference type="PANTHER" id="PTHR15503:SF45">
    <property type="entry name" value="RNA-DIRECTED DNA POLYMERASE HOMOLOG"/>
    <property type="match status" value="1"/>
</dbReference>
<reference evidence="5 6" key="1">
    <citation type="submission" date="2019-08" db="EMBL/GenBank/DDBJ databases">
        <title>Draft genome sequences of two oriental melons (Cucumis melo L. var makuwa).</title>
        <authorList>
            <person name="Kwon S.-Y."/>
        </authorList>
    </citation>
    <scope>NUCLEOTIDE SEQUENCE [LARGE SCALE GENOMIC DNA]</scope>
    <source>
        <strain evidence="6">cv. Chang Bougi</strain>
        <strain evidence="5">cv. SW 3</strain>
        <tissue evidence="3">Leaf</tissue>
    </source>
</reference>
<evidence type="ECO:0000256" key="1">
    <source>
        <dbReference type="PROSITE-ProRule" id="PRU00047"/>
    </source>
</evidence>
<proteinExistence type="predicted"/>
<dbReference type="SUPFAM" id="SSF57756">
    <property type="entry name" value="Retrovirus zinc finger-like domains"/>
    <property type="match status" value="1"/>
</dbReference>
<dbReference type="InterPro" id="IPR001878">
    <property type="entry name" value="Znf_CCHC"/>
</dbReference>
<dbReference type="GO" id="GO:0003676">
    <property type="term" value="F:nucleic acid binding"/>
    <property type="evidence" value="ECO:0007669"/>
    <property type="project" value="InterPro"/>
</dbReference>
<dbReference type="Proteomes" id="UP000321393">
    <property type="component" value="Unassembled WGS sequence"/>
</dbReference>
<keyword evidence="1" id="KW-0863">Zinc-finger</keyword>
<dbReference type="OrthoDB" id="1435697at2759"/>
<name>A0A5A7VIZ5_CUCMM</name>
<dbReference type="Gene3D" id="4.10.60.10">
    <property type="entry name" value="Zinc finger, CCHC-type"/>
    <property type="match status" value="1"/>
</dbReference>
<dbReference type="STRING" id="1194695.A0A5A7VIZ5"/>
<dbReference type="InterPro" id="IPR043128">
    <property type="entry name" value="Rev_trsase/Diguanyl_cyclase"/>
</dbReference>
<evidence type="ECO:0000259" key="2">
    <source>
        <dbReference type="PROSITE" id="PS50158"/>
    </source>
</evidence>
<dbReference type="InterPro" id="IPR036875">
    <property type="entry name" value="Znf_CCHC_sf"/>
</dbReference>
<protein>
    <submittedName>
        <fullName evidence="3">Ty3-gypsy retrotransposon protein</fullName>
    </submittedName>
</protein>
<dbReference type="InterPro" id="IPR032567">
    <property type="entry name" value="RTL1-rel"/>
</dbReference>
<evidence type="ECO:0000313" key="5">
    <source>
        <dbReference type="Proteomes" id="UP000321393"/>
    </source>
</evidence>
<keyword evidence="1" id="KW-0479">Metal-binding</keyword>
<comment type="caution">
    <text evidence="3">The sequence shown here is derived from an EMBL/GenBank/DDBJ whole genome shotgun (WGS) entry which is preliminary data.</text>
</comment>
<dbReference type="InterPro" id="IPR043502">
    <property type="entry name" value="DNA/RNA_pol_sf"/>
</dbReference>
<dbReference type="Pfam" id="PF00098">
    <property type="entry name" value="zf-CCHC"/>
    <property type="match status" value="1"/>
</dbReference>
<dbReference type="SUPFAM" id="SSF56672">
    <property type="entry name" value="DNA/RNA polymerases"/>
    <property type="match status" value="1"/>
</dbReference>
<dbReference type="EMBL" id="SSTD01018855">
    <property type="protein sequence ID" value="TYJ97471.1"/>
    <property type="molecule type" value="Genomic_DNA"/>
</dbReference>
<dbReference type="GO" id="GO:0008270">
    <property type="term" value="F:zinc ion binding"/>
    <property type="evidence" value="ECO:0007669"/>
    <property type="project" value="UniProtKB-KW"/>
</dbReference>
<accession>A0A5A7VIZ5</accession>
<dbReference type="EMBL" id="SSTE01000699">
    <property type="protein sequence ID" value="KAA0067127.1"/>
    <property type="molecule type" value="Genomic_DNA"/>
</dbReference>
<feature type="domain" description="CCHC-type" evidence="2">
    <location>
        <begin position="54"/>
        <end position="69"/>
    </location>
</feature>
<gene>
    <name evidence="4" type="ORF">E5676_scaffold598G00300</name>
    <name evidence="3" type="ORF">E6C27_scaffold38G001880</name>
</gene>
<dbReference type="AlphaFoldDB" id="A0A5A7VIZ5"/>
<dbReference type="Proteomes" id="UP000321947">
    <property type="component" value="Unassembled WGS sequence"/>
</dbReference>
<evidence type="ECO:0000313" key="3">
    <source>
        <dbReference type="EMBL" id="KAA0067127.1"/>
    </source>
</evidence>
<dbReference type="SMART" id="SM00343">
    <property type="entry name" value="ZnF_C2HC"/>
    <property type="match status" value="1"/>
</dbReference>
<dbReference type="PANTHER" id="PTHR15503">
    <property type="entry name" value="LDOC1 RELATED"/>
    <property type="match status" value="1"/>
</dbReference>
<dbReference type="Gene3D" id="3.30.70.270">
    <property type="match status" value="1"/>
</dbReference>
<organism evidence="3 5">
    <name type="scientific">Cucumis melo var. makuwa</name>
    <name type="common">Oriental melon</name>
    <dbReference type="NCBI Taxonomy" id="1194695"/>
    <lineage>
        <taxon>Eukaryota</taxon>
        <taxon>Viridiplantae</taxon>
        <taxon>Streptophyta</taxon>
        <taxon>Embryophyta</taxon>
        <taxon>Tracheophyta</taxon>
        <taxon>Spermatophyta</taxon>
        <taxon>Magnoliopsida</taxon>
        <taxon>eudicotyledons</taxon>
        <taxon>Gunneridae</taxon>
        <taxon>Pentapetalae</taxon>
        <taxon>rosids</taxon>
        <taxon>fabids</taxon>
        <taxon>Cucurbitales</taxon>
        <taxon>Cucurbitaceae</taxon>
        <taxon>Benincaseae</taxon>
        <taxon>Cucumis</taxon>
    </lineage>
</organism>
<evidence type="ECO:0000313" key="4">
    <source>
        <dbReference type="EMBL" id="TYJ97471.1"/>
    </source>
</evidence>